<evidence type="ECO:0000256" key="5">
    <source>
        <dbReference type="ARBA" id="ARBA00023004"/>
    </source>
</evidence>
<dbReference type="InterPro" id="IPR003819">
    <property type="entry name" value="TauD/TfdA-like"/>
</dbReference>
<dbReference type="AlphaFoldDB" id="A0A6J7E6J3"/>
<keyword evidence="2" id="KW-0479">Metal-binding</keyword>
<feature type="domain" description="TauD/TfdA-like" evidence="6">
    <location>
        <begin position="26"/>
        <end position="283"/>
    </location>
</feature>
<dbReference type="PANTHER" id="PTHR30468:SF1">
    <property type="entry name" value="ALPHA-KETOGLUTARATE-DEPENDENT SULFONATE DIOXYGENASE"/>
    <property type="match status" value="1"/>
</dbReference>
<dbReference type="EMBL" id="CAFBLJ010000075">
    <property type="protein sequence ID" value="CAB4876690.1"/>
    <property type="molecule type" value="Genomic_DNA"/>
</dbReference>
<evidence type="ECO:0000256" key="4">
    <source>
        <dbReference type="ARBA" id="ARBA00023002"/>
    </source>
</evidence>
<dbReference type="GO" id="GO:0016706">
    <property type="term" value="F:2-oxoglutarate-dependent dioxygenase activity"/>
    <property type="evidence" value="ECO:0007669"/>
    <property type="project" value="TreeGrafter"/>
</dbReference>
<organism evidence="8">
    <name type="scientific">freshwater metagenome</name>
    <dbReference type="NCBI Taxonomy" id="449393"/>
    <lineage>
        <taxon>unclassified sequences</taxon>
        <taxon>metagenomes</taxon>
        <taxon>ecological metagenomes</taxon>
    </lineage>
</organism>
<protein>
    <submittedName>
        <fullName evidence="8">Unannotated protein</fullName>
    </submittedName>
</protein>
<evidence type="ECO:0000313" key="7">
    <source>
        <dbReference type="EMBL" id="CAB4802466.1"/>
    </source>
</evidence>
<dbReference type="Gene3D" id="3.60.130.10">
    <property type="entry name" value="Clavaminate synthase-like"/>
    <property type="match status" value="1"/>
</dbReference>
<evidence type="ECO:0000256" key="2">
    <source>
        <dbReference type="ARBA" id="ARBA00022723"/>
    </source>
</evidence>
<sequence length="287" mass="31719">MGLSFMNKGLYGAHMTNLISGSKIAISPLPGALGAVVEGLEVAKLSDDALAEIAVELKAAWAEHLVLFFPGANLAPADQMRMAQLFGNHIAATTEAGGDYRNAPSLRDEGFPEILVLDTELKLDPRQTAVWHTDVTFTDNPPIGSMFVMEIAATSGGDTMWSNQIKAFNSLSQPIQEFISGLDANHGRPPLTGTAVHPMVREHHVTGEKVLFVNRGWTNSIVGLKPMESMYLLETINQTAERPELQIRWKWTSGDAALWDNRYTMHYALNDYRGQRRRARRATIYNV</sequence>
<dbReference type="GO" id="GO:0005737">
    <property type="term" value="C:cytoplasm"/>
    <property type="evidence" value="ECO:0007669"/>
    <property type="project" value="TreeGrafter"/>
</dbReference>
<evidence type="ECO:0000313" key="8">
    <source>
        <dbReference type="EMBL" id="CAB4876690.1"/>
    </source>
</evidence>
<keyword evidence="3" id="KW-0223">Dioxygenase</keyword>
<dbReference type="InterPro" id="IPR051323">
    <property type="entry name" value="AtsK-like"/>
</dbReference>
<dbReference type="InterPro" id="IPR042098">
    <property type="entry name" value="TauD-like_sf"/>
</dbReference>
<proteinExistence type="inferred from homology"/>
<dbReference type="SUPFAM" id="SSF51197">
    <property type="entry name" value="Clavaminate synthase-like"/>
    <property type="match status" value="1"/>
</dbReference>
<evidence type="ECO:0000256" key="3">
    <source>
        <dbReference type="ARBA" id="ARBA00022964"/>
    </source>
</evidence>
<comment type="similarity">
    <text evidence="1">Belongs to the TfdA dioxygenase family.</text>
</comment>
<evidence type="ECO:0000259" key="6">
    <source>
        <dbReference type="Pfam" id="PF02668"/>
    </source>
</evidence>
<name>A0A6J7E6J3_9ZZZZ</name>
<evidence type="ECO:0000313" key="9">
    <source>
        <dbReference type="EMBL" id="CAB4904039.1"/>
    </source>
</evidence>
<dbReference type="PANTHER" id="PTHR30468">
    <property type="entry name" value="ALPHA-KETOGLUTARATE-DEPENDENT SULFONATE DIOXYGENASE"/>
    <property type="match status" value="1"/>
</dbReference>
<gene>
    <name evidence="7" type="ORF">UFOPK3004_00753</name>
    <name evidence="8" type="ORF">UFOPK3304_01310</name>
    <name evidence="9" type="ORF">UFOPK3494_01100</name>
</gene>
<dbReference type="Pfam" id="PF02668">
    <property type="entry name" value="TauD"/>
    <property type="match status" value="1"/>
</dbReference>
<keyword evidence="5" id="KW-0408">Iron</keyword>
<keyword evidence="4" id="KW-0560">Oxidoreductase</keyword>
<dbReference type="EMBL" id="CAFBMF010000070">
    <property type="protein sequence ID" value="CAB4904039.1"/>
    <property type="molecule type" value="Genomic_DNA"/>
</dbReference>
<reference evidence="8" key="1">
    <citation type="submission" date="2020-05" db="EMBL/GenBank/DDBJ databases">
        <authorList>
            <person name="Chiriac C."/>
            <person name="Salcher M."/>
            <person name="Ghai R."/>
            <person name="Kavagutti S V."/>
        </authorList>
    </citation>
    <scope>NUCLEOTIDE SEQUENCE</scope>
</reference>
<accession>A0A6J7E6J3</accession>
<evidence type="ECO:0000256" key="1">
    <source>
        <dbReference type="ARBA" id="ARBA00005896"/>
    </source>
</evidence>
<dbReference type="EMBL" id="CAFAAL010000051">
    <property type="protein sequence ID" value="CAB4802466.1"/>
    <property type="molecule type" value="Genomic_DNA"/>
</dbReference>
<dbReference type="GO" id="GO:0046872">
    <property type="term" value="F:metal ion binding"/>
    <property type="evidence" value="ECO:0007669"/>
    <property type="project" value="UniProtKB-KW"/>
</dbReference>